<dbReference type="KEGG" id="cac:CA_C1922"/>
<dbReference type="PATRIC" id="fig|272562.8.peg.2124"/>
<gene>
    <name evidence="1" type="ordered locus">CA_C1922</name>
</gene>
<dbReference type="PIR" id="B97137">
    <property type="entry name" value="B97137"/>
</dbReference>
<evidence type="ECO:0000313" key="1">
    <source>
        <dbReference type="EMBL" id="AAK79885.1"/>
    </source>
</evidence>
<sequence>MKFYWAAYEQTTEFGTIKCHDVFKEHPFKAIKRKNRNEEGYFTLLNYKEVTKYEYEMFNLELENE</sequence>
<keyword evidence="2" id="KW-1185">Reference proteome</keyword>
<dbReference type="Proteomes" id="UP000000814">
    <property type="component" value="Chromosome"/>
</dbReference>
<name>Q97HT5_CLOAB</name>
<dbReference type="GeneID" id="44998411"/>
<proteinExistence type="predicted"/>
<reference evidence="1 2" key="1">
    <citation type="journal article" date="2001" name="J. Bacteriol.">
        <title>Genome sequence and comparative analysis of the solvent-producing bacterium Clostridium acetobutylicum.</title>
        <authorList>
            <person name="Nolling J."/>
            <person name="Breton G."/>
            <person name="Omelchenko M.V."/>
            <person name="Makarova K.S."/>
            <person name="Zeng Q."/>
            <person name="Gibson R."/>
            <person name="Lee H.M."/>
            <person name="Dubois J."/>
            <person name="Qiu D."/>
            <person name="Hitti J."/>
            <person name="Wolf Y.I."/>
            <person name="Tatusov R.L."/>
            <person name="Sabathe F."/>
            <person name="Doucette-Stamm L."/>
            <person name="Soucaille P."/>
            <person name="Daly M.J."/>
            <person name="Bennett G.N."/>
            <person name="Koonin E.V."/>
            <person name="Smith D.R."/>
        </authorList>
    </citation>
    <scope>NUCLEOTIDE SEQUENCE [LARGE SCALE GENOMIC DNA]</scope>
    <source>
        <strain evidence="2">ATCC 824 / DSM 792 / JCM 1419 / LMG 5710 / VKM B-1787</strain>
    </source>
</reference>
<protein>
    <submittedName>
        <fullName evidence="1">Uncharacterized protein</fullName>
    </submittedName>
</protein>
<dbReference type="RefSeq" id="WP_010965226.1">
    <property type="nucleotide sequence ID" value="NC_003030.1"/>
</dbReference>
<evidence type="ECO:0000313" key="2">
    <source>
        <dbReference type="Proteomes" id="UP000000814"/>
    </source>
</evidence>
<accession>Q97HT5</accession>
<dbReference type="HOGENOM" id="CLU_2841898_0_0_9"/>
<organism evidence="1 2">
    <name type="scientific">Clostridium acetobutylicum (strain ATCC 824 / DSM 792 / JCM 1419 / IAM 19013 / LMG 5710 / NBRC 13948 / NRRL B-527 / VKM B-1787 / 2291 / W)</name>
    <dbReference type="NCBI Taxonomy" id="272562"/>
    <lineage>
        <taxon>Bacteria</taxon>
        <taxon>Bacillati</taxon>
        <taxon>Bacillota</taxon>
        <taxon>Clostridia</taxon>
        <taxon>Eubacteriales</taxon>
        <taxon>Clostridiaceae</taxon>
        <taxon>Clostridium</taxon>
    </lineage>
</organism>
<dbReference type="STRING" id="272562.CA_C1922"/>
<dbReference type="EMBL" id="AE001437">
    <property type="protein sequence ID" value="AAK79885.1"/>
    <property type="molecule type" value="Genomic_DNA"/>
</dbReference>
<dbReference type="AlphaFoldDB" id="Q97HT5"/>